<comment type="caution">
    <text evidence="3">The sequence shown here is derived from an EMBL/GenBank/DDBJ whole genome shotgun (WGS) entry which is preliminary data.</text>
</comment>
<reference evidence="3 4" key="1">
    <citation type="submission" date="2019-03" db="EMBL/GenBank/DDBJ databases">
        <title>Draft genome sequences of novel Actinobacteria.</title>
        <authorList>
            <person name="Sahin N."/>
            <person name="Ay H."/>
            <person name="Saygin H."/>
        </authorList>
    </citation>
    <scope>NUCLEOTIDE SEQUENCE [LARGE SCALE GENOMIC DNA]</scope>
    <source>
        <strain evidence="3 4">5K138</strain>
    </source>
</reference>
<feature type="domain" description="Rhamnogalacturonase A/B/Epimerase-like pectate lyase" evidence="2">
    <location>
        <begin position="74"/>
        <end position="273"/>
    </location>
</feature>
<dbReference type="AlphaFoldDB" id="A0A4R5DTL9"/>
<dbReference type="InterPro" id="IPR012334">
    <property type="entry name" value="Pectin_lyas_fold"/>
</dbReference>
<dbReference type="SUPFAM" id="SSF51126">
    <property type="entry name" value="Pectin lyase-like"/>
    <property type="match status" value="1"/>
</dbReference>
<keyword evidence="4" id="KW-1185">Reference proteome</keyword>
<gene>
    <name evidence="3" type="ORF">E1269_03565</name>
</gene>
<dbReference type="PROSITE" id="PS51318">
    <property type="entry name" value="TAT"/>
    <property type="match status" value="1"/>
</dbReference>
<dbReference type="Pfam" id="PF12708">
    <property type="entry name" value="Pect-lyase_RHGA_epim"/>
    <property type="match status" value="1"/>
</dbReference>
<evidence type="ECO:0000259" key="2">
    <source>
        <dbReference type="Pfam" id="PF12708"/>
    </source>
</evidence>
<sequence length="647" mass="66758">MHSSGECGSPEIHVTARDPATPPNEGTSSMVTPVNRRHLLRTAGIAGVATATLGAVSASAQAAPADVANATTPQDFGAVGDGVADDTDAIQQAIDAQLTKANKIVYFPPGTYRITRTLVIPDIEHVENSPDFNRIVLAGAGTMGSRTSIIRVDFDGTGIACGAPLAAFRGLAFVVDSSQQNAVAIQTKRDDSLGQGISNSDDMDATITECTFVDFNIAAKHVGRGMVFTNNLVAVGNIGLDISWPVDGIKGDNVHVLPYGMRKWLIEGNHFHSMSFAITTTGADAHNFRGAIIANNVLDIGRRLFTGGIINSTFTGNVVENGATNATDASVISVKSGGSNLTFTGNVLGGGDPSGGARPRHAIEFRPEATARNVTITGNSFNWVDGSPVYFATAAAEVTVSANSFDNWNLLAEERWAAVRVNGDATDMSVIGNVFGANSVAGAPPVRVIGTLSGSTIVGNLFDNTAGVVYAEGIGDENYIERRSVGANQHELTAAKNGALVVRSTGALDPDADAFGSFVAASEQATGAGPGVKGGVRVVPANESGAAAVELLCSTNDSNGVPAMRVDINGLIPTADNVRDIGSADRKIRTVFAHNLQLTAVPAAELPEPTPGAVALVQDTSTRAGLLAIADGTSWRHLPLGSPVRNS</sequence>
<dbReference type="EMBL" id="SMKZ01000003">
    <property type="protein sequence ID" value="TDE14243.1"/>
    <property type="molecule type" value="Genomic_DNA"/>
</dbReference>
<accession>A0A4R5DTL9</accession>
<dbReference type="Gene3D" id="2.160.20.10">
    <property type="entry name" value="Single-stranded right-handed beta-helix, Pectin lyase-like"/>
    <property type="match status" value="2"/>
</dbReference>
<evidence type="ECO:0000313" key="4">
    <source>
        <dbReference type="Proteomes" id="UP000294739"/>
    </source>
</evidence>
<dbReference type="OrthoDB" id="3494016at2"/>
<dbReference type="InterPro" id="IPR011050">
    <property type="entry name" value="Pectin_lyase_fold/virulence"/>
</dbReference>
<feature type="region of interest" description="Disordered" evidence="1">
    <location>
        <begin position="1"/>
        <end position="32"/>
    </location>
</feature>
<dbReference type="InterPro" id="IPR006311">
    <property type="entry name" value="TAT_signal"/>
</dbReference>
<dbReference type="InParanoid" id="A0A4R5DTL9"/>
<dbReference type="Proteomes" id="UP000294739">
    <property type="component" value="Unassembled WGS sequence"/>
</dbReference>
<protein>
    <recommendedName>
        <fullName evidence="2">Rhamnogalacturonase A/B/Epimerase-like pectate lyase domain-containing protein</fullName>
    </recommendedName>
</protein>
<evidence type="ECO:0000256" key="1">
    <source>
        <dbReference type="SAM" id="MobiDB-lite"/>
    </source>
</evidence>
<evidence type="ECO:0000313" key="3">
    <source>
        <dbReference type="EMBL" id="TDE14243.1"/>
    </source>
</evidence>
<dbReference type="InterPro" id="IPR024535">
    <property type="entry name" value="RHGA/B-epi-like_pectate_lyase"/>
</dbReference>
<name>A0A4R5DTL9_9ACTN</name>
<organism evidence="3 4">
    <name type="scientific">Jiangella asiatica</name>
    <dbReference type="NCBI Taxonomy" id="2530372"/>
    <lineage>
        <taxon>Bacteria</taxon>
        <taxon>Bacillati</taxon>
        <taxon>Actinomycetota</taxon>
        <taxon>Actinomycetes</taxon>
        <taxon>Jiangellales</taxon>
        <taxon>Jiangellaceae</taxon>
        <taxon>Jiangella</taxon>
    </lineage>
</organism>
<proteinExistence type="predicted"/>